<proteinExistence type="predicted"/>
<dbReference type="STRING" id="46731.A0A3M6T4X9"/>
<keyword evidence="2" id="KW-1185">Reference proteome</keyword>
<evidence type="ECO:0008006" key="3">
    <source>
        <dbReference type="Google" id="ProtNLM"/>
    </source>
</evidence>
<dbReference type="InterPro" id="IPR053164">
    <property type="entry name" value="IS1016-like_transposase"/>
</dbReference>
<comment type="caution">
    <text evidence="1">The sequence shown here is derived from an EMBL/GenBank/DDBJ whole genome shotgun (WGS) entry which is preliminary data.</text>
</comment>
<evidence type="ECO:0000313" key="2">
    <source>
        <dbReference type="Proteomes" id="UP000275408"/>
    </source>
</evidence>
<dbReference type="AlphaFoldDB" id="A0A3M6T4X9"/>
<dbReference type="PANTHER" id="PTHR47163:SF2">
    <property type="entry name" value="SI:DKEY-17M8.2"/>
    <property type="match status" value="1"/>
</dbReference>
<gene>
    <name evidence="1" type="ORF">pdam_00021570</name>
</gene>
<evidence type="ECO:0000313" key="1">
    <source>
        <dbReference type="EMBL" id="RMX36025.1"/>
    </source>
</evidence>
<dbReference type="PANTHER" id="PTHR47163">
    <property type="entry name" value="DDE_TNP_IS1595 DOMAIN-CONTAINING PROTEIN"/>
    <property type="match status" value="1"/>
</dbReference>
<protein>
    <recommendedName>
        <fullName evidence="3">ISXO2-like transposase domain-containing protein</fullName>
    </recommendedName>
</protein>
<dbReference type="EMBL" id="RCHS01004336">
    <property type="protein sequence ID" value="RMX36025.1"/>
    <property type="molecule type" value="Genomic_DNA"/>
</dbReference>
<sequence length="228" mass="26195">MKVTETATEREHEEKPTTVNFHLVVVTAVDKVARRVKIHHLFSVSSSSSSSFCRLECAADNCRKRRSVRAGSFFEDSKIPLAQWLYIIYLWSTGKSGKRLSLLTGLSLRTIVTVLDKIRNICSMKILNDRQRETLVTRLVREFIEPGTVIISDKFLPYFNLNDVAHSNTIEGLWSQAKRKPKAMNRTMKAKLPGYLDEFNWSKLHPETNQGDRFNHMLSHTSEMVPLN</sequence>
<accession>A0A3M6T4X9</accession>
<name>A0A3M6T4X9_POCDA</name>
<reference evidence="1 2" key="1">
    <citation type="journal article" date="2018" name="Sci. Rep.">
        <title>Comparative analysis of the Pocillopora damicornis genome highlights role of immune system in coral evolution.</title>
        <authorList>
            <person name="Cunning R."/>
            <person name="Bay R.A."/>
            <person name="Gillette P."/>
            <person name="Baker A.C."/>
            <person name="Traylor-Knowles N."/>
        </authorList>
    </citation>
    <scope>NUCLEOTIDE SEQUENCE [LARGE SCALE GENOMIC DNA]</scope>
    <source>
        <strain evidence="1">RSMAS</strain>
        <tissue evidence="1">Whole animal</tissue>
    </source>
</reference>
<dbReference type="Proteomes" id="UP000275408">
    <property type="component" value="Unassembled WGS sequence"/>
</dbReference>
<organism evidence="1 2">
    <name type="scientific">Pocillopora damicornis</name>
    <name type="common">Cauliflower coral</name>
    <name type="synonym">Millepora damicornis</name>
    <dbReference type="NCBI Taxonomy" id="46731"/>
    <lineage>
        <taxon>Eukaryota</taxon>
        <taxon>Metazoa</taxon>
        <taxon>Cnidaria</taxon>
        <taxon>Anthozoa</taxon>
        <taxon>Hexacorallia</taxon>
        <taxon>Scleractinia</taxon>
        <taxon>Astrocoeniina</taxon>
        <taxon>Pocilloporidae</taxon>
        <taxon>Pocillopora</taxon>
    </lineage>
</organism>